<comment type="subcellular location">
    <subcellularLocation>
        <location evidence="1">Nucleus</location>
    </subcellularLocation>
</comment>
<keyword evidence="1" id="KW-0863">Zinc-finger</keyword>
<dbReference type="Pfam" id="PF12165">
    <property type="entry name" value="Alfin"/>
    <property type="match status" value="1"/>
</dbReference>
<keyword evidence="1" id="KW-0539">Nucleus</keyword>
<evidence type="ECO:0000256" key="2">
    <source>
        <dbReference type="SAM" id="MobiDB-lite"/>
    </source>
</evidence>
<sequence>MHNPNLGKLKHLNQIQLESSHFWSRSSYLFFTSRDVEEFYQQCDPEKENLCLYGFPSEQWEVHLPAEEVPPELPEPALGINFARDGMPEKDWLSLVAVHSDAWLLAVSFYFGARFGLDKADRKRLFNLINDLPTVFEIVTGAVKKQHKEKSSISNQNGSKSRRTPNHGLKLPEGFQGHSRSRSHMMKTTAYNTRKMRMSMGRRYVVPVARTMHRMNSGFAATYVRSGSVENA</sequence>
<keyword evidence="1" id="KW-0805">Transcription regulation</keyword>
<dbReference type="GO" id="GO:0042393">
    <property type="term" value="F:histone binding"/>
    <property type="evidence" value="ECO:0007669"/>
    <property type="project" value="UniProtKB-UniRule"/>
</dbReference>
<reference evidence="4" key="1">
    <citation type="submission" date="2018-01" db="EMBL/GenBank/DDBJ databases">
        <authorList>
            <person name="Mao J.F."/>
        </authorList>
    </citation>
    <scope>NUCLEOTIDE SEQUENCE</scope>
    <source>
        <strain evidence="4">Huo1</strain>
        <tissue evidence="4">Leaf</tissue>
    </source>
</reference>
<feature type="domain" description="Alfin N-terminal" evidence="3">
    <location>
        <begin position="33"/>
        <end position="140"/>
    </location>
</feature>
<dbReference type="GO" id="GO:0008270">
    <property type="term" value="F:zinc ion binding"/>
    <property type="evidence" value="ECO:0007669"/>
    <property type="project" value="UniProtKB-KW"/>
</dbReference>
<keyword evidence="1" id="KW-0804">Transcription</keyword>
<comment type="caution">
    <text evidence="4">The sequence shown here is derived from an EMBL/GenBank/DDBJ whole genome shotgun (WGS) entry which is preliminary data.</text>
</comment>
<dbReference type="GO" id="GO:0005634">
    <property type="term" value="C:nucleus"/>
    <property type="evidence" value="ECO:0007669"/>
    <property type="project" value="UniProtKB-SubCell"/>
</dbReference>
<dbReference type="GO" id="GO:0006355">
    <property type="term" value="P:regulation of DNA-templated transcription"/>
    <property type="evidence" value="ECO:0007669"/>
    <property type="project" value="UniProtKB-UniRule"/>
</dbReference>
<feature type="region of interest" description="Disordered" evidence="2">
    <location>
        <begin position="146"/>
        <end position="184"/>
    </location>
</feature>
<proteinExistence type="inferred from homology"/>
<reference evidence="4" key="2">
    <citation type="submission" date="2020-08" db="EMBL/GenBank/DDBJ databases">
        <title>Plant Genome Project.</title>
        <authorList>
            <person name="Zhang R.-G."/>
        </authorList>
    </citation>
    <scope>NUCLEOTIDE SEQUENCE</scope>
    <source>
        <strain evidence="4">Huo1</strain>
        <tissue evidence="4">Leaf</tissue>
    </source>
</reference>
<evidence type="ECO:0000259" key="3">
    <source>
        <dbReference type="Pfam" id="PF12165"/>
    </source>
</evidence>
<dbReference type="GO" id="GO:0006325">
    <property type="term" value="P:chromatin organization"/>
    <property type="evidence" value="ECO:0007669"/>
    <property type="project" value="UniProtKB-UniRule"/>
</dbReference>
<comment type="similarity">
    <text evidence="1">Belongs to the Alfin family.</text>
</comment>
<dbReference type="GO" id="GO:0000976">
    <property type="term" value="F:transcription cis-regulatory region binding"/>
    <property type="evidence" value="ECO:0007669"/>
    <property type="project" value="TreeGrafter"/>
</dbReference>
<dbReference type="InterPro" id="IPR021998">
    <property type="entry name" value="Alfin_N"/>
</dbReference>
<organism evidence="4">
    <name type="scientific">Salvia splendens</name>
    <name type="common">Scarlet sage</name>
    <dbReference type="NCBI Taxonomy" id="180675"/>
    <lineage>
        <taxon>Eukaryota</taxon>
        <taxon>Viridiplantae</taxon>
        <taxon>Streptophyta</taxon>
        <taxon>Embryophyta</taxon>
        <taxon>Tracheophyta</taxon>
        <taxon>Spermatophyta</taxon>
        <taxon>Magnoliopsida</taxon>
        <taxon>eudicotyledons</taxon>
        <taxon>Gunneridae</taxon>
        <taxon>Pentapetalae</taxon>
        <taxon>asterids</taxon>
        <taxon>lamiids</taxon>
        <taxon>Lamiales</taxon>
        <taxon>Lamiaceae</taxon>
        <taxon>Nepetoideae</taxon>
        <taxon>Mentheae</taxon>
        <taxon>Salviinae</taxon>
        <taxon>Salvia</taxon>
        <taxon>Salvia subgen. Calosphace</taxon>
        <taxon>core Calosphace</taxon>
    </lineage>
</organism>
<dbReference type="AlphaFoldDB" id="A0A8X9A709"/>
<accession>A0A8X9A709</accession>
<name>A0A8X9A709_SALSN</name>
<dbReference type="InterPro" id="IPR045104">
    <property type="entry name" value="Alfin"/>
</dbReference>
<dbReference type="EMBL" id="PNBA02000003">
    <property type="protein sequence ID" value="KAG6430783.1"/>
    <property type="molecule type" value="Genomic_DNA"/>
</dbReference>
<protein>
    <recommendedName>
        <fullName evidence="1">PHD finger protein ALFIN-LIKE</fullName>
    </recommendedName>
</protein>
<dbReference type="Proteomes" id="UP000298416">
    <property type="component" value="Unassembled WGS sequence"/>
</dbReference>
<comment type="subunit">
    <text evidence="1">Interacts with H3K4me3 and to a lesser extent with H3K4me2.</text>
</comment>
<dbReference type="GO" id="GO:0003712">
    <property type="term" value="F:transcription coregulator activity"/>
    <property type="evidence" value="ECO:0007669"/>
    <property type="project" value="TreeGrafter"/>
</dbReference>
<dbReference type="PANTHER" id="PTHR12321:SF98">
    <property type="entry name" value="PHD FINGER PROTEIN ALFIN-LIKE 5"/>
    <property type="match status" value="1"/>
</dbReference>
<gene>
    <name evidence="4" type="ORF">SASPL_108856</name>
</gene>
<keyword evidence="5" id="KW-1185">Reference proteome</keyword>
<evidence type="ECO:0000256" key="1">
    <source>
        <dbReference type="RuleBase" id="RU369089"/>
    </source>
</evidence>
<keyword evidence="1" id="KW-0156">Chromatin regulator</keyword>
<evidence type="ECO:0000313" key="4">
    <source>
        <dbReference type="EMBL" id="KAG6430783.1"/>
    </source>
</evidence>
<dbReference type="PANTHER" id="PTHR12321">
    <property type="entry name" value="CPG BINDING PROTEIN"/>
    <property type="match status" value="1"/>
</dbReference>
<keyword evidence="1" id="KW-0862">Zinc</keyword>
<comment type="function">
    <text evidence="1">Histone-binding component that specifically recognizes H3 tails trimethylated on 'Lys-4' (H3K4me3), which mark transcription start sites of virtually all active genes.</text>
</comment>
<keyword evidence="1" id="KW-0479">Metal-binding</keyword>
<evidence type="ECO:0000313" key="5">
    <source>
        <dbReference type="Proteomes" id="UP000298416"/>
    </source>
</evidence>
<comment type="domain">
    <text evidence="1">The PHD-type zinc finger mediates the binding to H3K4me3.</text>
</comment>